<dbReference type="EMBL" id="FN596529">
    <property type="protein sequence ID" value="CCB61023.1"/>
    <property type="molecule type" value="Genomic_DNA"/>
</dbReference>
<dbReference type="PaxDb" id="29760-VIT_00s0240g00010.t01"/>
<dbReference type="InParanoid" id="F6I256"/>
<evidence type="ECO:0000313" key="2">
    <source>
        <dbReference type="Proteomes" id="UP000009183"/>
    </source>
</evidence>
<dbReference type="HOGENOM" id="CLU_3225692_0_0_1"/>
<gene>
    <name evidence="1" type="ORF">VIT_00s0240g00010</name>
</gene>
<evidence type="ECO:0000313" key="1">
    <source>
        <dbReference type="EMBL" id="CCB61023.1"/>
    </source>
</evidence>
<name>F6I256_VITVI</name>
<proteinExistence type="predicted"/>
<keyword evidence="2" id="KW-1185">Reference proteome</keyword>
<organism evidence="1 2">
    <name type="scientific">Vitis vinifera</name>
    <name type="common">Grape</name>
    <dbReference type="NCBI Taxonomy" id="29760"/>
    <lineage>
        <taxon>Eukaryota</taxon>
        <taxon>Viridiplantae</taxon>
        <taxon>Streptophyta</taxon>
        <taxon>Embryophyta</taxon>
        <taxon>Tracheophyta</taxon>
        <taxon>Spermatophyta</taxon>
        <taxon>Magnoliopsida</taxon>
        <taxon>eudicotyledons</taxon>
        <taxon>Gunneridae</taxon>
        <taxon>Pentapetalae</taxon>
        <taxon>rosids</taxon>
        <taxon>Vitales</taxon>
        <taxon>Vitaceae</taxon>
        <taxon>Viteae</taxon>
        <taxon>Vitis</taxon>
    </lineage>
</organism>
<accession>F6I256</accession>
<reference evidence="2" key="1">
    <citation type="journal article" date="2007" name="Nature">
        <title>The grapevine genome sequence suggests ancestral hexaploidization in major angiosperm phyla.</title>
        <authorList>
            <consortium name="The French-Italian Public Consortium for Grapevine Genome Characterization."/>
            <person name="Jaillon O."/>
            <person name="Aury J.-M."/>
            <person name="Noel B."/>
            <person name="Policriti A."/>
            <person name="Clepet C."/>
            <person name="Casagrande A."/>
            <person name="Choisne N."/>
            <person name="Aubourg S."/>
            <person name="Vitulo N."/>
            <person name="Jubin C."/>
            <person name="Vezzi A."/>
            <person name="Legeai F."/>
            <person name="Hugueney P."/>
            <person name="Dasilva C."/>
            <person name="Horner D."/>
            <person name="Mica E."/>
            <person name="Jublot D."/>
            <person name="Poulain J."/>
            <person name="Bruyere C."/>
            <person name="Billault A."/>
            <person name="Segurens B."/>
            <person name="Gouyvenoux M."/>
            <person name="Ugarte E."/>
            <person name="Cattonaro F."/>
            <person name="Anthouard V."/>
            <person name="Vico V."/>
            <person name="Del Fabbro C."/>
            <person name="Alaux M."/>
            <person name="Di Gaspero G."/>
            <person name="Dumas V."/>
            <person name="Felice N."/>
            <person name="Paillard S."/>
            <person name="Juman I."/>
            <person name="Moroldo M."/>
            <person name="Scalabrin S."/>
            <person name="Canaguier A."/>
            <person name="Le Clainche I."/>
            <person name="Malacrida G."/>
            <person name="Durand E."/>
            <person name="Pesole G."/>
            <person name="Laucou V."/>
            <person name="Chatelet P."/>
            <person name="Merdinoglu D."/>
            <person name="Delledonne M."/>
            <person name="Pezzotti M."/>
            <person name="Lecharny A."/>
            <person name="Scarpelli C."/>
            <person name="Artiguenave F."/>
            <person name="Pe M.E."/>
            <person name="Valle G."/>
            <person name="Morgante M."/>
            <person name="Caboche M."/>
            <person name="Adam-Blondon A.-F."/>
            <person name="Weissenbach J."/>
            <person name="Quetier F."/>
            <person name="Wincker P."/>
        </authorList>
    </citation>
    <scope>NUCLEOTIDE SEQUENCE [LARGE SCALE GENOMIC DNA]</scope>
    <source>
        <strain evidence="2">cv. Pinot noir / PN40024</strain>
    </source>
</reference>
<sequence>MEGRYGRQKEQNRRLPRRNTYKTLSCWKECLEINPTLEVRHLGS</sequence>
<dbReference type="Proteomes" id="UP000009183">
    <property type="component" value="Unassembled WGS sequence, unordered"/>
</dbReference>
<protein>
    <submittedName>
        <fullName evidence="1">Uncharacterized protein</fullName>
    </submittedName>
</protein>
<dbReference type="AlphaFoldDB" id="F6I256"/>